<comment type="caution">
    <text evidence="2">The sequence shown here is derived from an EMBL/GenBank/DDBJ whole genome shotgun (WGS) entry which is preliminary data.</text>
</comment>
<organism evidence="2 3">
    <name type="scientific">Massariosphaeria phaeospora</name>
    <dbReference type="NCBI Taxonomy" id="100035"/>
    <lineage>
        <taxon>Eukaryota</taxon>
        <taxon>Fungi</taxon>
        <taxon>Dikarya</taxon>
        <taxon>Ascomycota</taxon>
        <taxon>Pezizomycotina</taxon>
        <taxon>Dothideomycetes</taxon>
        <taxon>Pleosporomycetidae</taxon>
        <taxon>Pleosporales</taxon>
        <taxon>Pleosporales incertae sedis</taxon>
        <taxon>Massariosphaeria</taxon>
    </lineage>
</organism>
<keyword evidence="3" id="KW-1185">Reference proteome</keyword>
<accession>A0A7C8MGG6</accession>
<protein>
    <submittedName>
        <fullName evidence="2">Uncharacterized protein</fullName>
    </submittedName>
</protein>
<feature type="region of interest" description="Disordered" evidence="1">
    <location>
        <begin position="151"/>
        <end position="190"/>
    </location>
</feature>
<name>A0A7C8MGG6_9PLEO</name>
<gene>
    <name evidence="2" type="ORF">BDV95DRAFT_202116</name>
</gene>
<evidence type="ECO:0000313" key="3">
    <source>
        <dbReference type="Proteomes" id="UP000481861"/>
    </source>
</evidence>
<dbReference type="EMBL" id="JAADJZ010000027">
    <property type="protein sequence ID" value="KAF2866525.1"/>
    <property type="molecule type" value="Genomic_DNA"/>
</dbReference>
<dbReference type="Proteomes" id="UP000481861">
    <property type="component" value="Unassembled WGS sequence"/>
</dbReference>
<dbReference type="AlphaFoldDB" id="A0A7C8MGG6"/>
<evidence type="ECO:0000313" key="2">
    <source>
        <dbReference type="EMBL" id="KAF2866525.1"/>
    </source>
</evidence>
<reference evidence="2 3" key="1">
    <citation type="submission" date="2020-01" db="EMBL/GenBank/DDBJ databases">
        <authorList>
            <consortium name="DOE Joint Genome Institute"/>
            <person name="Haridas S."/>
            <person name="Albert R."/>
            <person name="Binder M."/>
            <person name="Bloem J."/>
            <person name="Labutti K."/>
            <person name="Salamov A."/>
            <person name="Andreopoulos B."/>
            <person name="Baker S.E."/>
            <person name="Barry K."/>
            <person name="Bills G."/>
            <person name="Bluhm B.H."/>
            <person name="Cannon C."/>
            <person name="Castanera R."/>
            <person name="Culley D.E."/>
            <person name="Daum C."/>
            <person name="Ezra D."/>
            <person name="Gonzalez J.B."/>
            <person name="Henrissat B."/>
            <person name="Kuo A."/>
            <person name="Liang C."/>
            <person name="Lipzen A."/>
            <person name="Lutzoni F."/>
            <person name="Magnuson J."/>
            <person name="Mondo S."/>
            <person name="Nolan M."/>
            <person name="Ohm R."/>
            <person name="Pangilinan J."/>
            <person name="Park H.-J.H."/>
            <person name="Ramirez L."/>
            <person name="Alfaro M."/>
            <person name="Sun H."/>
            <person name="Tritt A."/>
            <person name="Yoshinaga Y."/>
            <person name="Zwiers L.-H.L."/>
            <person name="Turgeon B.G."/>
            <person name="Goodwin S.B."/>
            <person name="Spatafora J.W."/>
            <person name="Crous P.W."/>
            <person name="Grigoriev I.V."/>
        </authorList>
    </citation>
    <scope>NUCLEOTIDE SEQUENCE [LARGE SCALE GENOMIC DNA]</scope>
    <source>
        <strain evidence="2 3">CBS 611.86</strain>
    </source>
</reference>
<sequence>MLAIIRTKMRMHPRPRATMASAVPIEAVCAHGIGSTVLAAQELRGARRGISTMDAGHMDRGVVEHRWSGRGGEVMGRPWRVYRAALVLSQTQVARRGQPDEGCGWRREIRGREQSGRCIRWPVWALECMWERGEAERGCSGQRAAGSVVWQQQQQMGKLGRGGDNGSEQLGGPSGRQAADWVGKAGARDH</sequence>
<proteinExistence type="predicted"/>
<evidence type="ECO:0000256" key="1">
    <source>
        <dbReference type="SAM" id="MobiDB-lite"/>
    </source>
</evidence>